<sequence length="69" mass="7830">HQRPRGRDRQEDPRRARGKGRPPQAGEGRRKDKGKDAAPRKGPRPERPTRVDPDSPFAKLAALKEQLTK</sequence>
<dbReference type="Proteomes" id="UP001589755">
    <property type="component" value="Unassembled WGS sequence"/>
</dbReference>
<feature type="compositionally biased region" description="Basic and acidic residues" evidence="1">
    <location>
        <begin position="27"/>
        <end position="53"/>
    </location>
</feature>
<gene>
    <name evidence="2" type="ORF">ACFFJ2_15720</name>
</gene>
<feature type="region of interest" description="Disordered" evidence="1">
    <location>
        <begin position="1"/>
        <end position="58"/>
    </location>
</feature>
<feature type="non-terminal residue" evidence="2">
    <location>
        <position position="1"/>
    </location>
</feature>
<accession>A0ABV6DB51</accession>
<protein>
    <recommendedName>
        <fullName evidence="4">Helicase</fullName>
    </recommendedName>
</protein>
<dbReference type="EMBL" id="JBHLXD010000030">
    <property type="protein sequence ID" value="MFC0209851.1"/>
    <property type="molecule type" value="Genomic_DNA"/>
</dbReference>
<keyword evidence="3" id="KW-1185">Reference proteome</keyword>
<evidence type="ECO:0008006" key="4">
    <source>
        <dbReference type="Google" id="ProtNLM"/>
    </source>
</evidence>
<evidence type="ECO:0000313" key="2">
    <source>
        <dbReference type="EMBL" id="MFC0209851.1"/>
    </source>
</evidence>
<feature type="compositionally biased region" description="Basic and acidic residues" evidence="1">
    <location>
        <begin position="1"/>
        <end position="15"/>
    </location>
</feature>
<organism evidence="2 3">
    <name type="scientific">Chelativorans intermedius</name>
    <dbReference type="NCBI Taxonomy" id="515947"/>
    <lineage>
        <taxon>Bacteria</taxon>
        <taxon>Pseudomonadati</taxon>
        <taxon>Pseudomonadota</taxon>
        <taxon>Alphaproteobacteria</taxon>
        <taxon>Hyphomicrobiales</taxon>
        <taxon>Phyllobacteriaceae</taxon>
        <taxon>Chelativorans</taxon>
    </lineage>
</organism>
<evidence type="ECO:0000256" key="1">
    <source>
        <dbReference type="SAM" id="MobiDB-lite"/>
    </source>
</evidence>
<proteinExistence type="predicted"/>
<reference evidence="2 3" key="1">
    <citation type="submission" date="2024-09" db="EMBL/GenBank/DDBJ databases">
        <authorList>
            <person name="Sun Q."/>
            <person name="Mori K."/>
        </authorList>
    </citation>
    <scope>NUCLEOTIDE SEQUENCE [LARGE SCALE GENOMIC DNA]</scope>
    <source>
        <strain evidence="2 3">CCM 8543</strain>
    </source>
</reference>
<comment type="caution">
    <text evidence="2">The sequence shown here is derived from an EMBL/GenBank/DDBJ whole genome shotgun (WGS) entry which is preliminary data.</text>
</comment>
<evidence type="ECO:0000313" key="3">
    <source>
        <dbReference type="Proteomes" id="UP001589755"/>
    </source>
</evidence>
<name>A0ABV6DB51_9HYPH</name>
<dbReference type="RefSeq" id="WP_378074710.1">
    <property type="nucleotide sequence ID" value="NZ_JBHLXD010000030.1"/>
</dbReference>